<evidence type="ECO:0000256" key="11">
    <source>
        <dbReference type="PROSITE-ProRule" id="PRU00703"/>
    </source>
</evidence>
<accession>A0AA35RRI0</accession>
<dbReference type="FunFam" id="1.10.3720.10:FF:000001">
    <property type="entry name" value="Glycine betaine ABC transporter, permease"/>
    <property type="match status" value="1"/>
</dbReference>
<dbReference type="Pfam" id="PF00528">
    <property type="entry name" value="BPD_transp_1"/>
    <property type="match status" value="2"/>
</dbReference>
<dbReference type="GO" id="GO:0005275">
    <property type="term" value="F:amine transmembrane transporter activity"/>
    <property type="evidence" value="ECO:0007669"/>
    <property type="project" value="TreeGrafter"/>
</dbReference>
<dbReference type="NCBIfam" id="TIGR01186">
    <property type="entry name" value="proV"/>
    <property type="match status" value="1"/>
</dbReference>
<evidence type="ECO:0000259" key="13">
    <source>
        <dbReference type="PROSITE" id="PS50893"/>
    </source>
</evidence>
<dbReference type="SUPFAM" id="SSF54631">
    <property type="entry name" value="CBS-domain pair"/>
    <property type="match status" value="1"/>
</dbReference>
<dbReference type="Gene3D" id="3.10.580.10">
    <property type="entry name" value="CBS-domain"/>
    <property type="match status" value="1"/>
</dbReference>
<evidence type="ECO:0000256" key="4">
    <source>
        <dbReference type="ARBA" id="ARBA00022448"/>
    </source>
</evidence>
<keyword evidence="17" id="KW-1185">Reference proteome</keyword>
<dbReference type="Pfam" id="PF00005">
    <property type="entry name" value="ABC_tran"/>
    <property type="match status" value="1"/>
</dbReference>
<feature type="transmembrane region" description="Helical" evidence="12">
    <location>
        <begin position="838"/>
        <end position="865"/>
    </location>
</feature>
<dbReference type="GO" id="GO:0015871">
    <property type="term" value="P:choline transport"/>
    <property type="evidence" value="ECO:0007669"/>
    <property type="project" value="TreeGrafter"/>
</dbReference>
<dbReference type="Proteomes" id="UP001174909">
    <property type="component" value="Unassembled WGS sequence"/>
</dbReference>
<dbReference type="Pfam" id="PF00571">
    <property type="entry name" value="CBS"/>
    <property type="match status" value="1"/>
</dbReference>
<keyword evidence="9 12" id="KW-1133">Transmembrane helix</keyword>
<evidence type="ECO:0000256" key="6">
    <source>
        <dbReference type="ARBA" id="ARBA00022692"/>
    </source>
</evidence>
<dbReference type="CDD" id="cd03294">
    <property type="entry name" value="ABC_Pro_Gly_Betaine"/>
    <property type="match status" value="1"/>
</dbReference>
<dbReference type="InterPro" id="IPR000644">
    <property type="entry name" value="CBS_dom"/>
</dbReference>
<dbReference type="InterPro" id="IPR005892">
    <property type="entry name" value="Gly-betaine_transp_ATP-bd"/>
</dbReference>
<comment type="subcellular location">
    <subcellularLocation>
        <location evidence="2">Cell membrane</location>
    </subcellularLocation>
    <subcellularLocation>
        <location evidence="1">Membrane</location>
        <topology evidence="1">Multi-pass membrane protein</topology>
    </subcellularLocation>
</comment>
<feature type="domain" description="ABC transmembrane type-1" evidence="14">
    <location>
        <begin position="791"/>
        <end position="970"/>
    </location>
</feature>
<dbReference type="InterPro" id="IPR035906">
    <property type="entry name" value="MetI-like_sf"/>
</dbReference>
<feature type="transmembrane region" description="Helical" evidence="12">
    <location>
        <begin position="605"/>
        <end position="624"/>
    </location>
</feature>
<dbReference type="PROSITE" id="PS50893">
    <property type="entry name" value="ABC_TRANSPORTER_2"/>
    <property type="match status" value="1"/>
</dbReference>
<dbReference type="CDD" id="cd06261">
    <property type="entry name" value="TM_PBP2"/>
    <property type="match status" value="2"/>
</dbReference>
<dbReference type="PROSITE" id="PS51371">
    <property type="entry name" value="CBS"/>
    <property type="match status" value="1"/>
</dbReference>
<evidence type="ECO:0000256" key="7">
    <source>
        <dbReference type="ARBA" id="ARBA00022741"/>
    </source>
</evidence>
<evidence type="ECO:0000259" key="15">
    <source>
        <dbReference type="PROSITE" id="PS51371"/>
    </source>
</evidence>
<dbReference type="PANTHER" id="PTHR47737">
    <property type="entry name" value="GLYCINE BETAINE/PROLINE BETAINE TRANSPORT SYSTEM PERMEASE PROTEIN PROW"/>
    <property type="match status" value="1"/>
</dbReference>
<keyword evidence="5" id="KW-1003">Cell membrane</keyword>
<dbReference type="GO" id="GO:0016887">
    <property type="term" value="F:ATP hydrolysis activity"/>
    <property type="evidence" value="ECO:0007669"/>
    <property type="project" value="InterPro"/>
</dbReference>
<feature type="transmembrane region" description="Helical" evidence="12">
    <location>
        <begin position="746"/>
        <end position="765"/>
    </location>
</feature>
<dbReference type="SUPFAM" id="SSF52540">
    <property type="entry name" value="P-loop containing nucleoside triphosphate hydrolases"/>
    <property type="match status" value="1"/>
</dbReference>
<dbReference type="SUPFAM" id="SSF161098">
    <property type="entry name" value="MetI-like"/>
    <property type="match status" value="2"/>
</dbReference>
<dbReference type="AlphaFoldDB" id="A0AA35RRI0"/>
<dbReference type="Gene3D" id="1.10.3720.10">
    <property type="entry name" value="MetI-like"/>
    <property type="match status" value="2"/>
</dbReference>
<dbReference type="GO" id="GO:0043190">
    <property type="term" value="C:ATP-binding cassette (ABC) transporter complex"/>
    <property type="evidence" value="ECO:0007669"/>
    <property type="project" value="TreeGrafter"/>
</dbReference>
<keyword evidence="11" id="KW-0129">CBS domain</keyword>
<comment type="caution">
    <text evidence="16">The sequence shown here is derived from an EMBL/GenBank/DDBJ whole genome shotgun (WGS) entry which is preliminary data.</text>
</comment>
<feature type="transmembrane region" description="Helical" evidence="12">
    <location>
        <begin position="675"/>
        <end position="695"/>
    </location>
</feature>
<evidence type="ECO:0000256" key="5">
    <source>
        <dbReference type="ARBA" id="ARBA00022475"/>
    </source>
</evidence>
<dbReference type="GO" id="GO:0031460">
    <property type="term" value="P:glycine betaine transport"/>
    <property type="evidence" value="ECO:0007669"/>
    <property type="project" value="InterPro"/>
</dbReference>
<organism evidence="16 17">
    <name type="scientific">Geodia barretti</name>
    <name type="common">Barrett's horny sponge</name>
    <dbReference type="NCBI Taxonomy" id="519541"/>
    <lineage>
        <taxon>Eukaryota</taxon>
        <taxon>Metazoa</taxon>
        <taxon>Porifera</taxon>
        <taxon>Demospongiae</taxon>
        <taxon>Heteroscleromorpha</taxon>
        <taxon>Tetractinellida</taxon>
        <taxon>Astrophorina</taxon>
        <taxon>Geodiidae</taxon>
        <taxon>Geodia</taxon>
    </lineage>
</organism>
<feature type="transmembrane region" description="Helical" evidence="12">
    <location>
        <begin position="463"/>
        <end position="481"/>
    </location>
</feature>
<evidence type="ECO:0000256" key="9">
    <source>
        <dbReference type="ARBA" id="ARBA00022989"/>
    </source>
</evidence>
<dbReference type="InterPro" id="IPR003439">
    <property type="entry name" value="ABC_transporter-like_ATP-bd"/>
</dbReference>
<feature type="transmembrane region" description="Helical" evidence="12">
    <location>
        <begin position="511"/>
        <end position="537"/>
    </location>
</feature>
<proteinExistence type="inferred from homology"/>
<evidence type="ECO:0000259" key="14">
    <source>
        <dbReference type="PROSITE" id="PS50928"/>
    </source>
</evidence>
<keyword evidence="6 12" id="KW-0812">Transmembrane</keyword>
<dbReference type="GO" id="GO:0015226">
    <property type="term" value="F:carnitine transmembrane transporter activity"/>
    <property type="evidence" value="ECO:0007669"/>
    <property type="project" value="TreeGrafter"/>
</dbReference>
<dbReference type="PROSITE" id="PS50928">
    <property type="entry name" value="ABC_TM1"/>
    <property type="match status" value="2"/>
</dbReference>
<dbReference type="InterPro" id="IPR046342">
    <property type="entry name" value="CBS_dom_sf"/>
</dbReference>
<comment type="similarity">
    <text evidence="3">Belongs to the ABC transporter superfamily.</text>
</comment>
<protein>
    <submittedName>
        <fullName evidence="16">Glycine betaine/carnitine transport ATP-binding protein GbuA</fullName>
    </submittedName>
</protein>
<reference evidence="16" key="1">
    <citation type="submission" date="2023-03" db="EMBL/GenBank/DDBJ databases">
        <authorList>
            <person name="Steffen K."/>
            <person name="Cardenas P."/>
        </authorList>
    </citation>
    <scope>NUCLEOTIDE SEQUENCE</scope>
</reference>
<dbReference type="InterPro" id="IPR003593">
    <property type="entry name" value="AAA+_ATPase"/>
</dbReference>
<keyword evidence="10 12" id="KW-0472">Membrane</keyword>
<gene>
    <name evidence="16" type="ORF">GBAR_LOCUS9609</name>
</gene>
<feature type="domain" description="CBS" evidence="15">
    <location>
        <begin position="271"/>
        <end position="329"/>
    </location>
</feature>
<feature type="transmembrane region" description="Helical" evidence="12">
    <location>
        <begin position="798"/>
        <end position="818"/>
    </location>
</feature>
<dbReference type="GO" id="GO:0005524">
    <property type="term" value="F:ATP binding"/>
    <property type="evidence" value="ECO:0007669"/>
    <property type="project" value="UniProtKB-KW"/>
</dbReference>
<dbReference type="PROSITE" id="PS00211">
    <property type="entry name" value="ABC_TRANSPORTER_1"/>
    <property type="match status" value="1"/>
</dbReference>
<feature type="domain" description="ABC transporter" evidence="13">
    <location>
        <begin position="20"/>
        <end position="256"/>
    </location>
</feature>
<feature type="transmembrane region" description="Helical" evidence="12">
    <location>
        <begin position="488"/>
        <end position="505"/>
    </location>
</feature>
<name>A0AA35RRI0_GEOBA</name>
<feature type="transmembrane region" description="Helical" evidence="12">
    <location>
        <begin position="390"/>
        <end position="408"/>
    </location>
</feature>
<dbReference type="InterPro" id="IPR000515">
    <property type="entry name" value="MetI-like"/>
</dbReference>
<dbReference type="Gene3D" id="3.40.50.300">
    <property type="entry name" value="P-loop containing nucleotide triphosphate hydrolases"/>
    <property type="match status" value="1"/>
</dbReference>
<evidence type="ECO:0000256" key="2">
    <source>
        <dbReference type="ARBA" id="ARBA00004236"/>
    </source>
</evidence>
<feature type="transmembrane region" description="Helical" evidence="12">
    <location>
        <begin position="905"/>
        <end position="933"/>
    </location>
</feature>
<dbReference type="EMBL" id="CASHTH010001457">
    <property type="protein sequence ID" value="CAI8015528.1"/>
    <property type="molecule type" value="Genomic_DNA"/>
</dbReference>
<feature type="transmembrane region" description="Helical" evidence="12">
    <location>
        <begin position="771"/>
        <end position="791"/>
    </location>
</feature>
<sequence>MWKVFGDGGPDLVDSVDPALSREEVLAQTGCVLAVRDVSFHVREGETFVIMGLSGSGKSTLVRCLGRLVEPTRGQVHIDGEDLLAMSKHQLRDIRRHKMGMVFQHFGNFPHKRVLDNVVYGLQVQGIDKTTQRRRAAEVIELVGLSGWEERYPHELSGGMQQRVGLARALAVDPEILLFDEPFSALDPLIRREMQDQLIGLQQMVRKTMVFITHDFLEALKVGDRVAIMKDGEFVQIGSPEELVSNPVNDYVRDFTRDVPRSKVLTARSVMTPPRVHVTADEGLADLENKLAAQECESAVVVDEQGRFIGFAHLADVSNSGGAHSSVASVMRDSCPVAEPGTRLEHLIPLAISGDGPIAILENGRCIGTIRPEAAMAALIRFLREPRYRGILWAAVAAATYLLAYSLATTNAGTEFGDWPKSWELPIQKPIDDIFEWTADTFAWFFNPISKVIDTGLAGIDTFLLWLPWPFVAAAASLLGFRLGGRWLGLLCGAATLFIGSIGFWDSAMLTLSIVGVSVIIAVLPAFVYLIPALVLFGVSGTQGVFLTVVYSIPPVIRLTNLGIRQVPQGVMETAHSHGSTTSQTLFQVQLPLAKSSIMMGINQTIMMAVSMVIITALVGVEGLGRDVWLSLREVNAGEGLESGIAIVLLAIMLDSPQAVEAAGQSLRNMATRHALPIAGVVVTAFLLILGALIGPLRDFPDALTFSMAGPVNRVFDWMAVNLHFITSWVRDILFRQLGYSPIHTLLLWLPWPASMVIAAGLAQFTAGWRVALLALVGLAFAGAGGVWDVTMDTLSQVLTAGVFTVVVGVSLGVLASQSRAFELALRPILDTMQTMPIFVYLIPVIMLWGVGPLVGIIATSVYALPPVIRMTSLGIKEVPSQVIETAQSHGSTALQTMLQVKIPLAFPTIMMGVNQTIIMVLAMVIIAGLVGGGGLGQEVFINSIWLRMGHGLIAGMAIVFMAMVLDRMTQGKRGPAIPFGALR</sequence>
<evidence type="ECO:0000256" key="12">
    <source>
        <dbReference type="SAM" id="Phobius"/>
    </source>
</evidence>
<evidence type="ECO:0000313" key="16">
    <source>
        <dbReference type="EMBL" id="CAI8015528.1"/>
    </source>
</evidence>
<evidence type="ECO:0000313" key="17">
    <source>
        <dbReference type="Proteomes" id="UP001174909"/>
    </source>
</evidence>
<evidence type="ECO:0000256" key="10">
    <source>
        <dbReference type="ARBA" id="ARBA00023136"/>
    </source>
</evidence>
<dbReference type="GO" id="GO:0006950">
    <property type="term" value="P:response to stress"/>
    <property type="evidence" value="ECO:0007669"/>
    <property type="project" value="UniProtKB-ARBA"/>
</dbReference>
<dbReference type="PANTHER" id="PTHR47737:SF1">
    <property type="entry name" value="GLYCINE BETAINE_PROLINE BETAINE TRANSPORT SYSTEM PERMEASE PROTEIN PROW"/>
    <property type="match status" value="1"/>
</dbReference>
<feature type="transmembrane region" description="Helical" evidence="12">
    <location>
        <begin position="945"/>
        <end position="966"/>
    </location>
</feature>
<dbReference type="InterPro" id="IPR027417">
    <property type="entry name" value="P-loop_NTPase"/>
</dbReference>
<dbReference type="SMART" id="SM00382">
    <property type="entry name" value="AAA"/>
    <property type="match status" value="1"/>
</dbReference>
<dbReference type="InterPro" id="IPR017871">
    <property type="entry name" value="ABC_transporter-like_CS"/>
</dbReference>
<keyword evidence="4" id="KW-0813">Transport</keyword>
<keyword evidence="8 16" id="KW-0067">ATP-binding</keyword>
<evidence type="ECO:0000256" key="1">
    <source>
        <dbReference type="ARBA" id="ARBA00004141"/>
    </source>
</evidence>
<feature type="domain" description="ABC transmembrane type-1" evidence="14">
    <location>
        <begin position="475"/>
        <end position="658"/>
    </location>
</feature>
<keyword evidence="7" id="KW-0547">Nucleotide-binding</keyword>
<evidence type="ECO:0000256" key="8">
    <source>
        <dbReference type="ARBA" id="ARBA00022840"/>
    </source>
</evidence>
<dbReference type="FunFam" id="3.40.50.300:FF:000201">
    <property type="entry name" value="Glycine betaine/L-proline ABC transporter ATP-binding protein"/>
    <property type="match status" value="1"/>
</dbReference>
<evidence type="ECO:0000256" key="3">
    <source>
        <dbReference type="ARBA" id="ARBA00005417"/>
    </source>
</evidence>